<organism evidence="3 4">
    <name type="scientific">Flavihumibacter fluminis</name>
    <dbReference type="NCBI Taxonomy" id="2909236"/>
    <lineage>
        <taxon>Bacteria</taxon>
        <taxon>Pseudomonadati</taxon>
        <taxon>Bacteroidota</taxon>
        <taxon>Chitinophagia</taxon>
        <taxon>Chitinophagales</taxon>
        <taxon>Chitinophagaceae</taxon>
        <taxon>Flavihumibacter</taxon>
    </lineage>
</organism>
<reference evidence="3 4" key="1">
    <citation type="submission" date="2022-01" db="EMBL/GenBank/DDBJ databases">
        <title>Flavihumibacter sp. nov., isolated from sediment of a river.</title>
        <authorList>
            <person name="Liu H."/>
        </authorList>
    </citation>
    <scope>NUCLEOTIDE SEQUENCE [LARGE SCALE GENOMIC DNA]</scope>
    <source>
        <strain evidence="3 4">RY-1</strain>
    </source>
</reference>
<accession>A0ABS9BNE2</accession>
<dbReference type="Pfam" id="PF03544">
    <property type="entry name" value="TonB_C"/>
    <property type="match status" value="1"/>
</dbReference>
<feature type="chain" id="PRO_5047292469" evidence="1">
    <location>
        <begin position="20"/>
        <end position="239"/>
    </location>
</feature>
<dbReference type="Proteomes" id="UP001200145">
    <property type="component" value="Unassembled WGS sequence"/>
</dbReference>
<dbReference type="InterPro" id="IPR037682">
    <property type="entry name" value="TonB_C"/>
</dbReference>
<dbReference type="Gene3D" id="3.30.1150.10">
    <property type="match status" value="1"/>
</dbReference>
<proteinExistence type="predicted"/>
<evidence type="ECO:0000313" key="3">
    <source>
        <dbReference type="EMBL" id="MCF1716685.1"/>
    </source>
</evidence>
<dbReference type="EMBL" id="JAKEVY010000005">
    <property type="protein sequence ID" value="MCF1716685.1"/>
    <property type="molecule type" value="Genomic_DNA"/>
</dbReference>
<evidence type="ECO:0000256" key="1">
    <source>
        <dbReference type="SAM" id="SignalP"/>
    </source>
</evidence>
<evidence type="ECO:0000259" key="2">
    <source>
        <dbReference type="Pfam" id="PF03544"/>
    </source>
</evidence>
<evidence type="ECO:0000313" key="4">
    <source>
        <dbReference type="Proteomes" id="UP001200145"/>
    </source>
</evidence>
<comment type="caution">
    <text evidence="3">The sequence shown here is derived from an EMBL/GenBank/DDBJ whole genome shotgun (WGS) entry which is preliminary data.</text>
</comment>
<protein>
    <submittedName>
        <fullName evidence="3">Energy transducer TonB</fullName>
    </submittedName>
</protein>
<sequence>MKFILYLLLAILIHTSTVAQSKNKIIKSWIKVESEDLYGNDNGPDTLYTRYTFTKQDVHMSFYPAWDDYNMKYILRDKQIQIGFQDYIIEELTDTTFTIHAPGFRRIKFKSEEYLCQNPTTLRQIGEKNSIPIYIANDTLSPRYLKGNLGSTLDKNKNGYNVFRESYFRIDFTITEKGKVEDVVVINSIAYGYDKSMIEALIKTSGQWKPAYYNGNPVRIRMFFERKYLNSSGMGNTSN</sequence>
<keyword evidence="4" id="KW-1185">Reference proteome</keyword>
<dbReference type="SUPFAM" id="SSF74653">
    <property type="entry name" value="TolA/TonB C-terminal domain"/>
    <property type="match status" value="1"/>
</dbReference>
<feature type="domain" description="TonB C-terminal" evidence="2">
    <location>
        <begin position="168"/>
        <end position="222"/>
    </location>
</feature>
<feature type="signal peptide" evidence="1">
    <location>
        <begin position="1"/>
        <end position="19"/>
    </location>
</feature>
<keyword evidence="1" id="KW-0732">Signal</keyword>
<gene>
    <name evidence="3" type="ORF">L0U88_18735</name>
</gene>
<name>A0ABS9BNE2_9BACT</name>
<dbReference type="RefSeq" id="WP_234868052.1">
    <property type="nucleotide sequence ID" value="NZ_JAKEVY010000005.1"/>
</dbReference>